<evidence type="ECO:0000313" key="8">
    <source>
        <dbReference type="EMBL" id="OMJ91502.1"/>
    </source>
</evidence>
<feature type="transmembrane region" description="Helical" evidence="6">
    <location>
        <begin position="80"/>
        <end position="110"/>
    </location>
</feature>
<evidence type="ECO:0000256" key="4">
    <source>
        <dbReference type="ARBA" id="ARBA00022989"/>
    </source>
</evidence>
<accession>A0A1R2CR65</accession>
<keyword evidence="2" id="KW-1003">Cell membrane</keyword>
<dbReference type="GO" id="GO:0005886">
    <property type="term" value="C:plasma membrane"/>
    <property type="evidence" value="ECO:0007669"/>
    <property type="project" value="UniProtKB-SubCell"/>
</dbReference>
<feature type="transmembrane region" description="Helical" evidence="6">
    <location>
        <begin position="51"/>
        <end position="74"/>
    </location>
</feature>
<dbReference type="PANTHER" id="PTHR12677">
    <property type="entry name" value="GOLGI APPARATUS MEMBRANE PROTEIN TVP38-RELATED"/>
    <property type="match status" value="1"/>
</dbReference>
<feature type="transmembrane region" description="Helical" evidence="6">
    <location>
        <begin position="12"/>
        <end position="30"/>
    </location>
</feature>
<name>A0A1R2CR65_9CILI</name>
<dbReference type="OrthoDB" id="166803at2759"/>
<feature type="transmembrane region" description="Helical" evidence="6">
    <location>
        <begin position="205"/>
        <end position="227"/>
    </location>
</feature>
<feature type="transmembrane region" description="Helical" evidence="6">
    <location>
        <begin position="172"/>
        <end position="193"/>
    </location>
</feature>
<dbReference type="InterPro" id="IPR015414">
    <property type="entry name" value="TMEM64"/>
</dbReference>
<evidence type="ECO:0000256" key="3">
    <source>
        <dbReference type="ARBA" id="ARBA00022692"/>
    </source>
</evidence>
<evidence type="ECO:0000313" key="9">
    <source>
        <dbReference type="Proteomes" id="UP000187209"/>
    </source>
</evidence>
<dbReference type="AlphaFoldDB" id="A0A1R2CR65"/>
<keyword evidence="3 6" id="KW-0812">Transmembrane</keyword>
<dbReference type="Pfam" id="PF09335">
    <property type="entry name" value="VTT_dom"/>
    <property type="match status" value="1"/>
</dbReference>
<evidence type="ECO:0000256" key="2">
    <source>
        <dbReference type="ARBA" id="ARBA00022475"/>
    </source>
</evidence>
<feature type="domain" description="VTT" evidence="7">
    <location>
        <begin position="83"/>
        <end position="188"/>
    </location>
</feature>
<keyword evidence="5 6" id="KW-0472">Membrane</keyword>
<keyword evidence="4 6" id="KW-1133">Transmembrane helix</keyword>
<proteinExistence type="predicted"/>
<evidence type="ECO:0000256" key="6">
    <source>
        <dbReference type="SAM" id="Phobius"/>
    </source>
</evidence>
<protein>
    <recommendedName>
        <fullName evidence="7">VTT domain-containing protein</fullName>
    </recommendedName>
</protein>
<reference evidence="8 9" key="1">
    <citation type="submission" date="2016-11" db="EMBL/GenBank/DDBJ databases">
        <title>The macronuclear genome of Stentor coeruleus: a giant cell with tiny introns.</title>
        <authorList>
            <person name="Slabodnick M."/>
            <person name="Ruby J.G."/>
            <person name="Reiff S.B."/>
            <person name="Swart E.C."/>
            <person name="Gosai S."/>
            <person name="Prabakaran S."/>
            <person name="Witkowska E."/>
            <person name="Larue G.E."/>
            <person name="Fisher S."/>
            <person name="Freeman R.M."/>
            <person name="Gunawardena J."/>
            <person name="Chu W."/>
            <person name="Stover N.A."/>
            <person name="Gregory B.D."/>
            <person name="Nowacki M."/>
            <person name="Derisi J."/>
            <person name="Roy S.W."/>
            <person name="Marshall W.F."/>
            <person name="Sood P."/>
        </authorList>
    </citation>
    <scope>NUCLEOTIDE SEQUENCE [LARGE SCALE GENOMIC DNA]</scope>
    <source>
        <strain evidence="8">WM001</strain>
    </source>
</reference>
<evidence type="ECO:0000256" key="5">
    <source>
        <dbReference type="ARBA" id="ARBA00023136"/>
    </source>
</evidence>
<sequence>MKKTNCKLTVFILLVVIQLALFTAFLLYFNTIIGKVEETLKWVKLNKITSLSILFILDIITIACLLPTPILNIIVNYTSIYIYSIFPGALIGFCLSLSAVLIGFSLSFFIGKFLLKSSVENYLNNNHPNIQAIVKAADTQGLKIVFLLRLSPLPSTLVNYALSITNINIRDFVLGTFGCSMKIIVGLYAAGTLESLTDNEGESTILNIAMLIIGLASLLGVVVWIGVMAKHELENIKGNGYERIND</sequence>
<evidence type="ECO:0000259" key="7">
    <source>
        <dbReference type="Pfam" id="PF09335"/>
    </source>
</evidence>
<organism evidence="8 9">
    <name type="scientific">Stentor coeruleus</name>
    <dbReference type="NCBI Taxonomy" id="5963"/>
    <lineage>
        <taxon>Eukaryota</taxon>
        <taxon>Sar</taxon>
        <taxon>Alveolata</taxon>
        <taxon>Ciliophora</taxon>
        <taxon>Postciliodesmatophora</taxon>
        <taxon>Heterotrichea</taxon>
        <taxon>Heterotrichida</taxon>
        <taxon>Stentoridae</taxon>
        <taxon>Stentor</taxon>
    </lineage>
</organism>
<evidence type="ECO:0000256" key="1">
    <source>
        <dbReference type="ARBA" id="ARBA00004651"/>
    </source>
</evidence>
<comment type="subcellular location">
    <subcellularLocation>
        <location evidence="1">Cell membrane</location>
        <topology evidence="1">Multi-pass membrane protein</topology>
    </subcellularLocation>
</comment>
<keyword evidence="9" id="KW-1185">Reference proteome</keyword>
<dbReference type="PANTHER" id="PTHR12677:SF59">
    <property type="entry name" value="GOLGI APPARATUS MEMBRANE PROTEIN TVP38-RELATED"/>
    <property type="match status" value="1"/>
</dbReference>
<gene>
    <name evidence="8" type="ORF">SteCoe_5871</name>
</gene>
<comment type="caution">
    <text evidence="8">The sequence shown here is derived from an EMBL/GenBank/DDBJ whole genome shotgun (WGS) entry which is preliminary data.</text>
</comment>
<dbReference type="Proteomes" id="UP000187209">
    <property type="component" value="Unassembled WGS sequence"/>
</dbReference>
<dbReference type="EMBL" id="MPUH01000079">
    <property type="protein sequence ID" value="OMJ91502.1"/>
    <property type="molecule type" value="Genomic_DNA"/>
</dbReference>
<dbReference type="InterPro" id="IPR032816">
    <property type="entry name" value="VTT_dom"/>
</dbReference>